<comment type="caution">
    <text evidence="2">The sequence shown here is derived from an EMBL/GenBank/DDBJ whole genome shotgun (WGS) entry which is preliminary data.</text>
</comment>
<evidence type="ECO:0000313" key="2">
    <source>
        <dbReference type="EMBL" id="EXB06987.1"/>
    </source>
</evidence>
<accession>A0A009HS11</accession>
<dbReference type="PATRIC" id="fig|1310613.3.peg.777"/>
<dbReference type="InterPro" id="IPR002931">
    <property type="entry name" value="Transglutaminase-like"/>
</dbReference>
<protein>
    <submittedName>
        <fullName evidence="2">Transglutaminase-like superfamily protein</fullName>
    </submittedName>
</protein>
<gene>
    <name evidence="2" type="ORF">J512_0817</name>
</gene>
<organism evidence="2 3">
    <name type="scientific">Acinetobacter baumannii (strain 1295743)</name>
    <dbReference type="NCBI Taxonomy" id="1310613"/>
    <lineage>
        <taxon>Bacteria</taxon>
        <taxon>Pseudomonadati</taxon>
        <taxon>Pseudomonadota</taxon>
        <taxon>Gammaproteobacteria</taxon>
        <taxon>Moraxellales</taxon>
        <taxon>Moraxellaceae</taxon>
        <taxon>Acinetobacter</taxon>
        <taxon>Acinetobacter calcoaceticus/baumannii complex</taxon>
    </lineage>
</organism>
<dbReference type="SMART" id="SM00460">
    <property type="entry name" value="TGc"/>
    <property type="match status" value="1"/>
</dbReference>
<dbReference type="AlphaFoldDB" id="A0A009HS11"/>
<proteinExistence type="predicted"/>
<name>A0A009HS11_ACIB9</name>
<evidence type="ECO:0000313" key="3">
    <source>
        <dbReference type="Proteomes" id="UP000020595"/>
    </source>
</evidence>
<dbReference type="EMBL" id="JEWH01000006">
    <property type="protein sequence ID" value="EXB06987.1"/>
    <property type="molecule type" value="Genomic_DNA"/>
</dbReference>
<dbReference type="RefSeq" id="WP_000772592.1">
    <property type="nucleotide sequence ID" value="NZ_JEWH01000006.1"/>
</dbReference>
<dbReference type="InterPro" id="IPR013589">
    <property type="entry name" value="Bac_transglu_N"/>
</dbReference>
<dbReference type="PANTHER" id="PTHR33490">
    <property type="entry name" value="BLR5614 PROTEIN-RELATED"/>
    <property type="match status" value="1"/>
</dbReference>
<evidence type="ECO:0000259" key="1">
    <source>
        <dbReference type="SMART" id="SM00460"/>
    </source>
</evidence>
<dbReference type="Pfam" id="PF08379">
    <property type="entry name" value="Bact_transglu_N"/>
    <property type="match status" value="1"/>
</dbReference>
<dbReference type="InterPro" id="IPR038765">
    <property type="entry name" value="Papain-like_cys_pep_sf"/>
</dbReference>
<sequence>MKLMVNHQTHYNYTETAKNSIQYIKMMPQTSLHQHVMNWAISVPGDKTLKRDIFNNIWITASQRYEYQHLTFMAQGIVELLNTEIGGVDVSIPINLFLQSTEATKYDAEMLDFAQRIVTVKDRQHIALLSENILQKMPYQPDSTSVHTTATQAFQAGQGVCQDHAHVLIAMCRALQLPARYVSGYLFDQNSPHLASHAWAEVFLDNQWYCFDVSNQLFTPKHHIYLAVGRDYLDVAPIRGVREKGGTENMMSVVQVLAC</sequence>
<dbReference type="Gene3D" id="3.10.620.30">
    <property type="match status" value="1"/>
</dbReference>
<feature type="domain" description="Transglutaminase-like" evidence="1">
    <location>
        <begin position="153"/>
        <end position="215"/>
    </location>
</feature>
<dbReference type="Pfam" id="PF01841">
    <property type="entry name" value="Transglut_core"/>
    <property type="match status" value="1"/>
</dbReference>
<dbReference type="PANTHER" id="PTHR33490:SF6">
    <property type="entry name" value="SLL1049 PROTEIN"/>
    <property type="match status" value="1"/>
</dbReference>
<dbReference type="SUPFAM" id="SSF54001">
    <property type="entry name" value="Cysteine proteinases"/>
    <property type="match status" value="1"/>
</dbReference>
<reference evidence="2 3" key="1">
    <citation type="submission" date="2014-02" db="EMBL/GenBank/DDBJ databases">
        <title>Comparative genomics and transcriptomics to identify genetic mechanisms underlying the emergence of carbapenem resistant Acinetobacter baumannii (CRAb).</title>
        <authorList>
            <person name="Harris A.D."/>
            <person name="Johnson K.J."/>
            <person name="George J."/>
            <person name="Shefchek K."/>
            <person name="Daugherty S.C."/>
            <person name="Parankush S."/>
            <person name="Sadzewicz L."/>
            <person name="Tallon L."/>
            <person name="Sengamalay N."/>
            <person name="Hazen T.H."/>
            <person name="Rasko D.A."/>
        </authorList>
    </citation>
    <scope>NUCLEOTIDE SEQUENCE [LARGE SCALE GENOMIC DNA]</scope>
    <source>
        <strain evidence="2 3">1295743</strain>
    </source>
</reference>
<dbReference type="Proteomes" id="UP000020595">
    <property type="component" value="Unassembled WGS sequence"/>
</dbReference>